<dbReference type="Pfam" id="PF03313">
    <property type="entry name" value="SDH_alpha"/>
    <property type="match status" value="1"/>
</dbReference>
<evidence type="ECO:0000256" key="1">
    <source>
        <dbReference type="ARBA" id="ARBA00001966"/>
    </source>
</evidence>
<accession>A0A7M1XJ97</accession>
<keyword evidence="7" id="KW-0479">Metal-binding</keyword>
<dbReference type="PANTHER" id="PTHR30182">
    <property type="entry name" value="L-SERINE DEHYDRATASE"/>
    <property type="match status" value="1"/>
</dbReference>
<dbReference type="InterPro" id="IPR051318">
    <property type="entry name" value="Fe-S_L-Ser"/>
</dbReference>
<keyword evidence="10 14" id="KW-0456">Lyase</keyword>
<evidence type="ECO:0000259" key="13">
    <source>
        <dbReference type="Pfam" id="PF03315"/>
    </source>
</evidence>
<reference evidence="14 15" key="1">
    <citation type="submission" date="2018-08" db="EMBL/GenBank/DDBJ databases">
        <title>The first complete genome of Treponema rectale (CHPAT), a commensal spirochete of the bovine rectum.</title>
        <authorList>
            <person name="Staton G.J."/>
            <person name="Clegg S.R."/>
            <person name="Carter S.D."/>
            <person name="Radford A.D."/>
            <person name="Darby A."/>
            <person name="Hall N."/>
            <person name="Birtles R.J."/>
            <person name="Evans N.J."/>
        </authorList>
    </citation>
    <scope>NUCLEOTIDE SEQUENCE [LARGE SCALE GENOMIC DNA]</scope>
    <source>
        <strain evidence="14 15">CHPA</strain>
    </source>
</reference>
<dbReference type="EC" id="4.3.1.17" evidence="4"/>
<evidence type="ECO:0000256" key="8">
    <source>
        <dbReference type="ARBA" id="ARBA00023004"/>
    </source>
</evidence>
<evidence type="ECO:0000313" key="14">
    <source>
        <dbReference type="EMBL" id="QOS39487.1"/>
    </source>
</evidence>
<keyword evidence="6" id="KW-0004">4Fe-4S</keyword>
<evidence type="ECO:0000313" key="15">
    <source>
        <dbReference type="Proteomes" id="UP000593591"/>
    </source>
</evidence>
<dbReference type="InterPro" id="IPR005130">
    <property type="entry name" value="Ser_deHydtase-like_asu"/>
</dbReference>
<evidence type="ECO:0000259" key="12">
    <source>
        <dbReference type="Pfam" id="PF03313"/>
    </source>
</evidence>
<evidence type="ECO:0000256" key="5">
    <source>
        <dbReference type="ARBA" id="ARBA00022432"/>
    </source>
</evidence>
<evidence type="ECO:0000256" key="9">
    <source>
        <dbReference type="ARBA" id="ARBA00023014"/>
    </source>
</evidence>
<dbReference type="GO" id="GO:0003941">
    <property type="term" value="F:L-serine ammonia-lyase activity"/>
    <property type="evidence" value="ECO:0007669"/>
    <property type="project" value="UniProtKB-EC"/>
</dbReference>
<dbReference type="KEGG" id="trc:DYE49_03045"/>
<dbReference type="EMBL" id="CP031517">
    <property type="protein sequence ID" value="QOS39487.1"/>
    <property type="molecule type" value="Genomic_DNA"/>
</dbReference>
<feature type="domain" description="Serine dehydratase-like alpha subunit" evidence="12">
    <location>
        <begin position="168"/>
        <end position="398"/>
    </location>
</feature>
<feature type="domain" description="Serine dehydratase beta chain" evidence="13">
    <location>
        <begin position="3"/>
        <end position="69"/>
    </location>
</feature>
<dbReference type="GO" id="GO:0051539">
    <property type="term" value="F:4 iron, 4 sulfur cluster binding"/>
    <property type="evidence" value="ECO:0007669"/>
    <property type="project" value="UniProtKB-KW"/>
</dbReference>
<dbReference type="Gene3D" id="3.30.1330.90">
    <property type="entry name" value="D-3-phosphoglycerate dehydrogenase, domain 3"/>
    <property type="match status" value="1"/>
</dbReference>
<comment type="catalytic activity">
    <reaction evidence="11">
        <text>L-serine = pyruvate + NH4(+)</text>
        <dbReference type="Rhea" id="RHEA:19169"/>
        <dbReference type="ChEBI" id="CHEBI:15361"/>
        <dbReference type="ChEBI" id="CHEBI:28938"/>
        <dbReference type="ChEBI" id="CHEBI:33384"/>
        <dbReference type="EC" id="4.3.1.17"/>
    </reaction>
</comment>
<comment type="similarity">
    <text evidence="3">Belongs to the iron-sulfur dependent L-serine dehydratase family.</text>
</comment>
<dbReference type="Proteomes" id="UP000593591">
    <property type="component" value="Chromosome"/>
</dbReference>
<evidence type="ECO:0000256" key="4">
    <source>
        <dbReference type="ARBA" id="ARBA00012093"/>
    </source>
</evidence>
<evidence type="ECO:0000256" key="2">
    <source>
        <dbReference type="ARBA" id="ARBA00004742"/>
    </source>
</evidence>
<evidence type="ECO:0000256" key="3">
    <source>
        <dbReference type="ARBA" id="ARBA00008636"/>
    </source>
</evidence>
<dbReference type="AlphaFoldDB" id="A0A7M1XJ97"/>
<dbReference type="InterPro" id="IPR029009">
    <property type="entry name" value="ASB_dom_sf"/>
</dbReference>
<evidence type="ECO:0000256" key="11">
    <source>
        <dbReference type="ARBA" id="ARBA00049406"/>
    </source>
</evidence>
<dbReference type="PANTHER" id="PTHR30182:SF1">
    <property type="entry name" value="L-SERINE DEHYDRATASE 1"/>
    <property type="match status" value="1"/>
</dbReference>
<comment type="cofactor">
    <cofactor evidence="1">
        <name>[4Fe-4S] cluster</name>
        <dbReference type="ChEBI" id="CHEBI:49883"/>
    </cofactor>
</comment>
<keyword evidence="9" id="KW-0411">Iron-sulfur</keyword>
<keyword evidence="8" id="KW-0408">Iron</keyword>
<dbReference type="SUPFAM" id="SSF143548">
    <property type="entry name" value="Serine metabolism enzymes domain"/>
    <property type="match status" value="1"/>
</dbReference>
<organism evidence="14 15">
    <name type="scientific">Treponema rectale</name>
    <dbReference type="NCBI Taxonomy" id="744512"/>
    <lineage>
        <taxon>Bacteria</taxon>
        <taxon>Pseudomonadati</taxon>
        <taxon>Spirochaetota</taxon>
        <taxon>Spirochaetia</taxon>
        <taxon>Spirochaetales</taxon>
        <taxon>Treponemataceae</taxon>
        <taxon>Treponema</taxon>
    </lineage>
</organism>
<protein>
    <recommendedName>
        <fullName evidence="4">L-serine ammonia-lyase</fullName>
        <ecNumber evidence="4">4.3.1.17</ecNumber>
    </recommendedName>
</protein>
<gene>
    <name evidence="14" type="ORF">DYE49_03045</name>
</gene>
<evidence type="ECO:0000256" key="10">
    <source>
        <dbReference type="ARBA" id="ARBA00023239"/>
    </source>
</evidence>
<dbReference type="Pfam" id="PF03315">
    <property type="entry name" value="SDH_beta"/>
    <property type="match status" value="1"/>
</dbReference>
<comment type="pathway">
    <text evidence="2">Carbohydrate biosynthesis; gluconeogenesis.</text>
</comment>
<sequence>MKSLKDLLILGPGPSSSHTIGPYRIAKAFLEEIQDKEVEKVEVTLYGSLAMTGKGHATDDIIKKALEGIPSEVFFKPTFQDICHPNTMDCLAYLKDGKQYQKRFNSIGGGAYIEEGKPRMGKEVYPFSTFDGLKKYMEEQELTDIYEVILSLEGEDILSYGKDMLLHSFHTISDALEKEGTLPGPLKLKRVAKKVYNRAKETKDDTDKRIMFLTAYAYATAEANANNEIIVTAPTCGAAGVVPSVLYYEWKNHKHSLNDLAKAYLVGALVCNFIKENAAVAGAILGCQSEIGSAASFAAASLAYLYQLSSYQVEYAAEVAMEHFLGLTCDPVDGYVQIPCIERNGVASIHAYTSYLYARNISLYRKNKVSFDNVIKAMKETGDELPSDLKETSLGGLAKIIC</sequence>
<name>A0A7M1XJ97_9SPIR</name>
<evidence type="ECO:0000256" key="6">
    <source>
        <dbReference type="ARBA" id="ARBA00022485"/>
    </source>
</evidence>
<evidence type="ECO:0000256" key="7">
    <source>
        <dbReference type="ARBA" id="ARBA00022723"/>
    </source>
</evidence>
<dbReference type="GO" id="GO:0046872">
    <property type="term" value="F:metal ion binding"/>
    <property type="evidence" value="ECO:0007669"/>
    <property type="project" value="UniProtKB-KW"/>
</dbReference>
<keyword evidence="5" id="KW-0312">Gluconeogenesis</keyword>
<proteinExistence type="inferred from homology"/>
<dbReference type="GO" id="GO:0006094">
    <property type="term" value="P:gluconeogenesis"/>
    <property type="evidence" value="ECO:0007669"/>
    <property type="project" value="UniProtKB-KW"/>
</dbReference>
<dbReference type="InterPro" id="IPR005131">
    <property type="entry name" value="Ser_deHydtase_bsu"/>
</dbReference>